<organism evidence="1 2">
    <name type="scientific">Urochloa decumbens</name>
    <dbReference type="NCBI Taxonomy" id="240449"/>
    <lineage>
        <taxon>Eukaryota</taxon>
        <taxon>Viridiplantae</taxon>
        <taxon>Streptophyta</taxon>
        <taxon>Embryophyta</taxon>
        <taxon>Tracheophyta</taxon>
        <taxon>Spermatophyta</taxon>
        <taxon>Magnoliopsida</taxon>
        <taxon>Liliopsida</taxon>
        <taxon>Poales</taxon>
        <taxon>Poaceae</taxon>
        <taxon>PACMAD clade</taxon>
        <taxon>Panicoideae</taxon>
        <taxon>Panicodae</taxon>
        <taxon>Paniceae</taxon>
        <taxon>Melinidinae</taxon>
        <taxon>Urochloa</taxon>
    </lineage>
</organism>
<name>A0ABC9E3D6_9POAL</name>
<dbReference type="EMBL" id="OZ075146">
    <property type="protein sequence ID" value="CAL5050833.1"/>
    <property type="molecule type" value="Genomic_DNA"/>
</dbReference>
<evidence type="ECO:0000313" key="1">
    <source>
        <dbReference type="EMBL" id="CAL5050833.1"/>
    </source>
</evidence>
<sequence length="253" mass="27292">MEESMALETRGLGLEGLCAPAPGWSSWKIITMPKPGDSASAAAGEAARDKAATWGGMPKSASLGDFPIRFTDSAANKVEVQAKPAARVEGKTKAASVTFFIEPAARVDGKEASTGFIKPAATWKGKAAWAGSIEPAAKVEAKVASASFVEPAARKPEPKVVAVRTELLGQDYIQYLLKNPSRRPKPLTKHFLERYPNPPESITAGINMRNKMADFDEHILKQYYEEKGYAVVGVEVLDNGQKRLFRLSEEATA</sequence>
<gene>
    <name evidence="1" type="ORF">URODEC1_LOCUS91810</name>
</gene>
<accession>A0ABC9E3D6</accession>
<dbReference type="AlphaFoldDB" id="A0ABC9E3D6"/>
<keyword evidence="2" id="KW-1185">Reference proteome</keyword>
<dbReference type="Proteomes" id="UP001497457">
    <property type="component" value="Chromosome 36b"/>
</dbReference>
<evidence type="ECO:0000313" key="2">
    <source>
        <dbReference type="Proteomes" id="UP001497457"/>
    </source>
</evidence>
<protein>
    <submittedName>
        <fullName evidence="1">Uncharacterized protein</fullName>
    </submittedName>
</protein>
<proteinExistence type="predicted"/>
<reference evidence="1" key="1">
    <citation type="submission" date="2024-10" db="EMBL/GenBank/DDBJ databases">
        <authorList>
            <person name="Ryan C."/>
        </authorList>
    </citation>
    <scope>NUCLEOTIDE SEQUENCE [LARGE SCALE GENOMIC DNA]</scope>
</reference>